<accession>Q2CD41</accession>
<evidence type="ECO:0000259" key="1">
    <source>
        <dbReference type="PROSITE" id="PS51186"/>
    </source>
</evidence>
<dbReference type="EMBL" id="AAOT01000025">
    <property type="protein sequence ID" value="EAR50637.1"/>
    <property type="molecule type" value="Genomic_DNA"/>
</dbReference>
<dbReference type="STRING" id="314256.OG2516_12336"/>
<gene>
    <name evidence="2" type="ORF">OG2516_12336</name>
</gene>
<dbReference type="PROSITE" id="PS51186">
    <property type="entry name" value="GNAT"/>
    <property type="match status" value="1"/>
</dbReference>
<reference evidence="2 3" key="1">
    <citation type="journal article" date="2010" name="J. Bacteriol.">
        <title>Genome sequences of Oceanicola granulosus HTCC2516(T) and Oceanicola batsensis HTCC2597(TDelta).</title>
        <authorList>
            <person name="Thrash J.C."/>
            <person name="Cho J.C."/>
            <person name="Vergin K.L."/>
            <person name="Giovannoni S.J."/>
        </authorList>
    </citation>
    <scope>NUCLEOTIDE SEQUENCE [LARGE SCALE GENOMIC DNA]</scope>
    <source>
        <strain evidence="3">ATCC BAA-861 / DSM 15982 / KCTC 12143 / HTCC2516</strain>
    </source>
</reference>
<keyword evidence="2" id="KW-0808">Transferase</keyword>
<name>Q2CD41_OCEGH</name>
<dbReference type="Pfam" id="PF00583">
    <property type="entry name" value="Acetyltransf_1"/>
    <property type="match status" value="1"/>
</dbReference>
<proteinExistence type="predicted"/>
<dbReference type="eggNOG" id="COG0456">
    <property type="taxonomic scope" value="Bacteria"/>
</dbReference>
<protein>
    <submittedName>
        <fullName evidence="2">Putative acetyl transferase</fullName>
    </submittedName>
</protein>
<sequence length="240" mass="25156">MIDAATLTGLLDATWPAVSRREIDGWTIREGGGGGSRVSAATLAVPGSDADIAKAEAAMRDLGQPPLFMVREGEDALDATLAAAGYRVKDPTVGYAAPTASVIRPIPRLAVAPSWPPLAIQREIWAAGGIGPSRLAIMERAASPKTTLLGRHDDTPAGTVFVARHGEVAMLHALEVALPHRRCGLGYALVSGVGRWADAHDATRLAVLATRANRAATALYASMGFARATAYHYRIHPDAP</sequence>
<dbReference type="InterPro" id="IPR016181">
    <property type="entry name" value="Acyl_CoA_acyltransferase"/>
</dbReference>
<dbReference type="HOGENOM" id="CLU_101363_0_0_5"/>
<organism evidence="2 3">
    <name type="scientific">Oceanicola granulosus (strain ATCC BAA-861 / DSM 15982 / KCTC 12143 / HTCC2516)</name>
    <dbReference type="NCBI Taxonomy" id="314256"/>
    <lineage>
        <taxon>Bacteria</taxon>
        <taxon>Pseudomonadati</taxon>
        <taxon>Pseudomonadota</taxon>
        <taxon>Alphaproteobacteria</taxon>
        <taxon>Rhodobacterales</taxon>
        <taxon>Roseobacteraceae</taxon>
        <taxon>Oceanicola</taxon>
    </lineage>
</organism>
<comment type="caution">
    <text evidence="2">The sequence shown here is derived from an EMBL/GenBank/DDBJ whole genome shotgun (WGS) entry which is preliminary data.</text>
</comment>
<dbReference type="RefSeq" id="WP_007255985.1">
    <property type="nucleotide sequence ID" value="NZ_CH724107.1"/>
</dbReference>
<dbReference type="Gene3D" id="3.40.630.30">
    <property type="match status" value="1"/>
</dbReference>
<keyword evidence="3" id="KW-1185">Reference proteome</keyword>
<evidence type="ECO:0000313" key="2">
    <source>
        <dbReference type="EMBL" id="EAR50637.1"/>
    </source>
</evidence>
<dbReference type="InterPro" id="IPR000182">
    <property type="entry name" value="GNAT_dom"/>
</dbReference>
<dbReference type="Proteomes" id="UP000003635">
    <property type="component" value="Unassembled WGS sequence"/>
</dbReference>
<evidence type="ECO:0000313" key="3">
    <source>
        <dbReference type="Proteomes" id="UP000003635"/>
    </source>
</evidence>
<dbReference type="AlphaFoldDB" id="Q2CD41"/>
<dbReference type="GO" id="GO:0016747">
    <property type="term" value="F:acyltransferase activity, transferring groups other than amino-acyl groups"/>
    <property type="evidence" value="ECO:0007669"/>
    <property type="project" value="InterPro"/>
</dbReference>
<feature type="domain" description="N-acetyltransferase" evidence="1">
    <location>
        <begin position="101"/>
        <end position="240"/>
    </location>
</feature>
<dbReference type="SUPFAM" id="SSF55729">
    <property type="entry name" value="Acyl-CoA N-acyltransferases (Nat)"/>
    <property type="match status" value="1"/>
</dbReference>